<sequence>MFSKLIIERDSVCKYGFSLESVNEAKHDMIVLVDCHTGYCGEGWTEEHFVPAGCDLDAFANEHAYDNASRFGSDGEEDEETGEWIENDNVYASIYHYQLSKSGTYVNGGDPINTVMKLIIKHGGAEIIGNKALLYANRLKQLVYIPDNSRWDEYAVLQKELKRCFGVEALEIV</sequence>
<name>A0AAE7W073_9CAUD</name>
<evidence type="ECO:0000313" key="1">
    <source>
        <dbReference type="EMBL" id="QXV85404.1"/>
    </source>
</evidence>
<reference evidence="2" key="1">
    <citation type="journal article" date="2021" name="PLoS Biol.">
        <title>Systematic exploration of Escherichia coli phage-host interactions with the BASEL phage collection.</title>
        <authorList>
            <person name="Maffei E."/>
            <person name="Shaidullina A."/>
            <person name="Burkolter M."/>
            <person name="Heyer Y."/>
            <person name="Estermann F."/>
            <person name="Druelle V."/>
            <person name="Sauer P."/>
            <person name="Willi L."/>
            <person name="Michaelis S."/>
            <person name="Hilbi H."/>
            <person name="Thaler D.S."/>
            <person name="Harms A."/>
        </authorList>
    </citation>
    <scope>NUCLEOTIDE SEQUENCE [LARGE SCALE GENOMIC DNA]</scope>
    <source>
        <strain evidence="2">Bas30</strain>
    </source>
</reference>
<dbReference type="RefSeq" id="YP_011992862.1">
    <property type="nucleotide sequence ID" value="NC_105117.1"/>
</dbReference>
<proteinExistence type="predicted"/>
<dbReference type="Proteomes" id="UP000828572">
    <property type="component" value="Segment"/>
</dbReference>
<evidence type="ECO:0000313" key="2">
    <source>
        <dbReference type="Proteomes" id="UP000828572"/>
    </source>
</evidence>
<protein>
    <submittedName>
        <fullName evidence="1">Uncharacterized protein</fullName>
    </submittedName>
</protein>
<organism evidence="1 2">
    <name type="scientific">Escherichia phage TrudiRoth</name>
    <dbReference type="NCBI Taxonomy" id="2851994"/>
    <lineage>
        <taxon>Viruses</taxon>
        <taxon>Duplodnaviria</taxon>
        <taxon>Heunggongvirae</taxon>
        <taxon>Uroviricota</taxon>
        <taxon>Caudoviricetes</taxon>
        <taxon>Demerecviridae</taxon>
        <taxon>Markadamsvirinae</taxon>
        <taxon>Epseptimavirus</taxon>
        <taxon>Epseptimavirus trudiroth</taxon>
    </lineage>
</organism>
<keyword evidence="2" id="KW-1185">Reference proteome</keyword>
<dbReference type="EMBL" id="MZ501109">
    <property type="protein sequence ID" value="QXV85404.1"/>
    <property type="molecule type" value="Genomic_DNA"/>
</dbReference>
<accession>A0AAE7W073</accession>
<dbReference type="GeneID" id="300969308"/>
<gene>
    <name evidence="1" type="ORF">bas30_0188</name>
</gene>